<proteinExistence type="predicted"/>
<accession>A0ABW8A1D4</accession>
<evidence type="ECO:0000256" key="1">
    <source>
        <dbReference type="SAM" id="Phobius"/>
    </source>
</evidence>
<comment type="caution">
    <text evidence="2">The sequence shown here is derived from an EMBL/GenBank/DDBJ whole genome shotgun (WGS) entry which is preliminary data.</text>
</comment>
<keyword evidence="3" id="KW-1185">Reference proteome</keyword>
<sequence>MPAMVPFYLAWWLLTEYMPMDCALARPTNCNYDTLENESFFTVALMVTGPLTLIQVIVIDVALPLWHRRRLAAWLGAAALIPVPFVVCLALASLV</sequence>
<name>A0ABW8A1D4_9ACTN</name>
<evidence type="ECO:0008006" key="4">
    <source>
        <dbReference type="Google" id="ProtNLM"/>
    </source>
</evidence>
<evidence type="ECO:0000313" key="3">
    <source>
        <dbReference type="Proteomes" id="UP001612928"/>
    </source>
</evidence>
<reference evidence="2 3" key="1">
    <citation type="submission" date="2024-10" db="EMBL/GenBank/DDBJ databases">
        <title>The Natural Products Discovery Center: Release of the First 8490 Sequenced Strains for Exploring Actinobacteria Biosynthetic Diversity.</title>
        <authorList>
            <person name="Kalkreuter E."/>
            <person name="Kautsar S.A."/>
            <person name="Yang D."/>
            <person name="Bader C.D."/>
            <person name="Teijaro C.N."/>
            <person name="Fluegel L."/>
            <person name="Davis C.M."/>
            <person name="Simpson J.R."/>
            <person name="Lauterbach L."/>
            <person name="Steele A.D."/>
            <person name="Gui C."/>
            <person name="Meng S."/>
            <person name="Li G."/>
            <person name="Viehrig K."/>
            <person name="Ye F."/>
            <person name="Su P."/>
            <person name="Kiefer A.F."/>
            <person name="Nichols A."/>
            <person name="Cepeda A.J."/>
            <person name="Yan W."/>
            <person name="Fan B."/>
            <person name="Jiang Y."/>
            <person name="Adhikari A."/>
            <person name="Zheng C.-J."/>
            <person name="Schuster L."/>
            <person name="Cowan T.M."/>
            <person name="Smanski M.J."/>
            <person name="Chevrette M.G."/>
            <person name="De Carvalho L.P.S."/>
            <person name="Shen B."/>
        </authorList>
    </citation>
    <scope>NUCLEOTIDE SEQUENCE [LARGE SCALE GENOMIC DNA]</scope>
    <source>
        <strain evidence="2 3">NPDC049503</strain>
    </source>
</reference>
<dbReference type="RefSeq" id="WP_397020347.1">
    <property type="nucleotide sequence ID" value="NZ_JBITMB010000003.1"/>
</dbReference>
<keyword evidence="1" id="KW-0472">Membrane</keyword>
<dbReference type="Proteomes" id="UP001612928">
    <property type="component" value="Unassembled WGS sequence"/>
</dbReference>
<keyword evidence="1" id="KW-0812">Transmembrane</keyword>
<gene>
    <name evidence="2" type="ORF">ACIBP5_11580</name>
</gene>
<dbReference type="EMBL" id="JBITMB010000003">
    <property type="protein sequence ID" value="MFI7440586.1"/>
    <property type="molecule type" value="Genomic_DNA"/>
</dbReference>
<protein>
    <recommendedName>
        <fullName evidence="4">DUF2834 domain-containing protein</fullName>
    </recommendedName>
</protein>
<organism evidence="2 3">
    <name type="scientific">Nonomuraea indica</name>
    <dbReference type="NCBI Taxonomy" id="1581193"/>
    <lineage>
        <taxon>Bacteria</taxon>
        <taxon>Bacillati</taxon>
        <taxon>Actinomycetota</taxon>
        <taxon>Actinomycetes</taxon>
        <taxon>Streptosporangiales</taxon>
        <taxon>Streptosporangiaceae</taxon>
        <taxon>Nonomuraea</taxon>
    </lineage>
</organism>
<feature type="transmembrane region" description="Helical" evidence="1">
    <location>
        <begin position="41"/>
        <end position="59"/>
    </location>
</feature>
<feature type="transmembrane region" description="Helical" evidence="1">
    <location>
        <begin position="71"/>
        <end position="94"/>
    </location>
</feature>
<keyword evidence="1" id="KW-1133">Transmembrane helix</keyword>
<evidence type="ECO:0000313" key="2">
    <source>
        <dbReference type="EMBL" id="MFI7440586.1"/>
    </source>
</evidence>